<reference evidence="2 3" key="1">
    <citation type="journal article" date="2011" name="BMC Genomics">
        <title>Insight into cross-talk between intra-amoebal pathogens.</title>
        <authorList>
            <person name="Gimenez G."/>
            <person name="Bertelli C."/>
            <person name="Moliner C."/>
            <person name="Robert C."/>
            <person name="Raoult D."/>
            <person name="Fournier P.E."/>
            <person name="Greub G."/>
        </authorList>
    </citation>
    <scope>NUCLEOTIDE SEQUENCE [LARGE SCALE GENOMIC DNA]</scope>
    <source>
        <strain evidence="2 3">LLAP12</strain>
    </source>
</reference>
<organism evidence="2 3">
    <name type="scientific">Legionella drancourtii LLAP12</name>
    <dbReference type="NCBI Taxonomy" id="658187"/>
    <lineage>
        <taxon>Bacteria</taxon>
        <taxon>Pseudomonadati</taxon>
        <taxon>Pseudomonadota</taxon>
        <taxon>Gammaproteobacteria</taxon>
        <taxon>Legionellales</taxon>
        <taxon>Legionellaceae</taxon>
        <taxon>Legionella</taxon>
    </lineage>
</organism>
<keyword evidence="1" id="KW-0472">Membrane</keyword>
<gene>
    <name evidence="2" type="ORF">LDG_7906</name>
</gene>
<dbReference type="Proteomes" id="UP000002770">
    <property type="component" value="Unassembled WGS sequence"/>
</dbReference>
<feature type="transmembrane region" description="Helical" evidence="1">
    <location>
        <begin position="44"/>
        <end position="70"/>
    </location>
</feature>
<evidence type="ECO:0000313" key="3">
    <source>
        <dbReference type="Proteomes" id="UP000002770"/>
    </source>
</evidence>
<keyword evidence="3" id="KW-1185">Reference proteome</keyword>
<keyword evidence="1" id="KW-0812">Transmembrane</keyword>
<name>G9ERJ1_9GAMM</name>
<evidence type="ECO:0000313" key="2">
    <source>
        <dbReference type="EMBL" id="EHL30160.1"/>
    </source>
</evidence>
<keyword evidence="1" id="KW-1133">Transmembrane helix</keyword>
<dbReference type="EMBL" id="JH413835">
    <property type="protein sequence ID" value="EHL30160.1"/>
    <property type="molecule type" value="Genomic_DNA"/>
</dbReference>
<accession>G9ERJ1</accession>
<dbReference type="AlphaFoldDB" id="G9ERJ1"/>
<dbReference type="RefSeq" id="WP_006871797.1">
    <property type="nucleotide sequence ID" value="NZ_JH413835.1"/>
</dbReference>
<protein>
    <submittedName>
        <fullName evidence="2">Uncharacterized protein</fullName>
    </submittedName>
</protein>
<sequence>MFLKKAINDFKPKQHFSAFQDSRTLGFALAAPIVYPLLLASQTILAIGCAVISTAVSVLSLAVAAGATLFFQFEFANRALTVGFDFFVTAAKLAAIVAISALNTVAASPLAAASLATRSAATAISFFKSAPTEENSSSDNEIHLQKQ</sequence>
<dbReference type="HOGENOM" id="CLU_1765730_0_0_6"/>
<evidence type="ECO:0000256" key="1">
    <source>
        <dbReference type="SAM" id="Phobius"/>
    </source>
</evidence>
<feature type="transmembrane region" description="Helical" evidence="1">
    <location>
        <begin position="82"/>
        <end position="102"/>
    </location>
</feature>
<dbReference type="STRING" id="658187.LDG_7906"/>
<feature type="transmembrane region" description="Helical" evidence="1">
    <location>
        <begin position="21"/>
        <end position="38"/>
    </location>
</feature>
<dbReference type="InParanoid" id="G9ERJ1"/>
<proteinExistence type="predicted"/>